<evidence type="ECO:0000256" key="1">
    <source>
        <dbReference type="SAM" id="MobiDB-lite"/>
    </source>
</evidence>
<feature type="compositionally biased region" description="Low complexity" evidence="1">
    <location>
        <begin position="34"/>
        <end position="45"/>
    </location>
</feature>
<reference evidence="2 3" key="1">
    <citation type="submission" date="2019-03" db="EMBL/GenBank/DDBJ databases">
        <title>Genomics of glacier-inhabiting Cryobacterium strains.</title>
        <authorList>
            <person name="Liu Q."/>
            <person name="Xin Y.-H."/>
        </authorList>
    </citation>
    <scope>NUCLEOTIDE SEQUENCE [LARGE SCALE GENOMIC DNA]</scope>
    <source>
        <strain evidence="2 3">TMT2-16</strain>
    </source>
</reference>
<evidence type="ECO:0000313" key="3">
    <source>
        <dbReference type="Proteomes" id="UP000297851"/>
    </source>
</evidence>
<protein>
    <submittedName>
        <fullName evidence="2">Uncharacterized protein</fullName>
    </submittedName>
</protein>
<name>A0ABY2JFS2_9MICO</name>
<organism evidence="2 3">
    <name type="scientific">Cryobacterium sandaracinum</name>
    <dbReference type="NCBI Taxonomy" id="1259247"/>
    <lineage>
        <taxon>Bacteria</taxon>
        <taxon>Bacillati</taxon>
        <taxon>Actinomycetota</taxon>
        <taxon>Actinomycetes</taxon>
        <taxon>Micrococcales</taxon>
        <taxon>Microbacteriaceae</taxon>
        <taxon>Cryobacterium</taxon>
    </lineage>
</organism>
<gene>
    <name evidence="2" type="ORF">E3T25_06845</name>
</gene>
<feature type="region of interest" description="Disordered" evidence="1">
    <location>
        <begin position="1"/>
        <end position="53"/>
    </location>
</feature>
<sequence>MPLFSDPNGAGLRPDIDTASTRLRPGCGPRGGRRNAAAAGRCPGRSRPARNGLDTHQRFSMMFCV</sequence>
<keyword evidence="3" id="KW-1185">Reference proteome</keyword>
<proteinExistence type="predicted"/>
<comment type="caution">
    <text evidence="2">The sequence shown here is derived from an EMBL/GenBank/DDBJ whole genome shotgun (WGS) entry which is preliminary data.</text>
</comment>
<dbReference type="EMBL" id="SOGO01000021">
    <property type="protein sequence ID" value="TFD03324.1"/>
    <property type="molecule type" value="Genomic_DNA"/>
</dbReference>
<accession>A0ABY2JFS2</accession>
<evidence type="ECO:0000313" key="2">
    <source>
        <dbReference type="EMBL" id="TFD03324.1"/>
    </source>
</evidence>
<dbReference type="Proteomes" id="UP000297851">
    <property type="component" value="Unassembled WGS sequence"/>
</dbReference>